<dbReference type="InterPro" id="IPR004360">
    <property type="entry name" value="Glyas_Fos-R_dOase_dom"/>
</dbReference>
<proteinExistence type="predicted"/>
<keyword evidence="2" id="KW-1185">Reference proteome</keyword>
<dbReference type="RefSeq" id="WP_102111418.1">
    <property type="nucleotide sequence ID" value="NZ_BMGN01000003.1"/>
</dbReference>
<dbReference type="OrthoDB" id="9807407at2"/>
<dbReference type="Pfam" id="PF00903">
    <property type="entry name" value="Glyoxalase"/>
    <property type="match status" value="1"/>
</dbReference>
<sequence>MIDHIELKTTDLPASQHFYATLLAPLGYRLEVDGAVKGFGDGKTLDFFLAPGEVAARDVHYAFSSPDRATVDRIYAVGHAEGLHLDRAPALMPHVHANYYAGFLRDPDGRLVEFVCHKPE</sequence>
<protein>
    <submittedName>
        <fullName evidence="1">Uncharacterized protein</fullName>
    </submittedName>
</protein>
<accession>A0A2K9NAZ4</accession>
<dbReference type="InterPro" id="IPR029068">
    <property type="entry name" value="Glyas_Bleomycin-R_OHBP_Dase"/>
</dbReference>
<dbReference type="PANTHER" id="PTHR35006:SF2">
    <property type="entry name" value="GLYOXALASE FAMILY PROTEIN (AFU_ORTHOLOGUE AFUA_5G14830)"/>
    <property type="match status" value="1"/>
</dbReference>
<organism evidence="1 2">
    <name type="scientific">Niveispirillum cyanobacteriorum</name>
    <dbReference type="NCBI Taxonomy" id="1612173"/>
    <lineage>
        <taxon>Bacteria</taxon>
        <taxon>Pseudomonadati</taxon>
        <taxon>Pseudomonadota</taxon>
        <taxon>Alphaproteobacteria</taxon>
        <taxon>Rhodospirillales</taxon>
        <taxon>Azospirillaceae</taxon>
        <taxon>Niveispirillum</taxon>
    </lineage>
</organism>
<dbReference type="EMBL" id="CP025611">
    <property type="protein sequence ID" value="AUN29696.1"/>
    <property type="molecule type" value="Genomic_DNA"/>
</dbReference>
<dbReference type="AlphaFoldDB" id="A0A2K9NAZ4"/>
<dbReference type="KEGG" id="ncb:C0V82_05275"/>
<dbReference type="SUPFAM" id="SSF54593">
    <property type="entry name" value="Glyoxalase/Bleomycin resistance protein/Dihydroxybiphenyl dioxygenase"/>
    <property type="match status" value="1"/>
</dbReference>
<dbReference type="InterPro" id="IPR037523">
    <property type="entry name" value="VOC_core"/>
</dbReference>
<dbReference type="Proteomes" id="UP000234752">
    <property type="component" value="Chromosome eg_1"/>
</dbReference>
<reference evidence="1 2" key="1">
    <citation type="submission" date="2017-12" db="EMBL/GenBank/DDBJ databases">
        <title>Genomes of bacteria within cyanobacterial aggregates.</title>
        <authorList>
            <person name="Cai H."/>
        </authorList>
    </citation>
    <scope>NUCLEOTIDE SEQUENCE [LARGE SCALE GENOMIC DNA]</scope>
    <source>
        <strain evidence="1 2">TH16</strain>
    </source>
</reference>
<evidence type="ECO:0000313" key="2">
    <source>
        <dbReference type="Proteomes" id="UP000234752"/>
    </source>
</evidence>
<gene>
    <name evidence="1" type="ORF">C0V82_05275</name>
</gene>
<dbReference type="Gene3D" id="3.10.180.10">
    <property type="entry name" value="2,3-Dihydroxybiphenyl 1,2-Dioxygenase, domain 1"/>
    <property type="match status" value="1"/>
</dbReference>
<evidence type="ECO:0000313" key="1">
    <source>
        <dbReference type="EMBL" id="AUN29696.1"/>
    </source>
</evidence>
<name>A0A2K9NAZ4_9PROT</name>
<dbReference type="PROSITE" id="PS51819">
    <property type="entry name" value="VOC"/>
    <property type="match status" value="1"/>
</dbReference>
<dbReference type="PANTHER" id="PTHR35006">
    <property type="entry name" value="GLYOXALASE FAMILY PROTEIN (AFU_ORTHOLOGUE AFUA_5G14830)"/>
    <property type="match status" value="1"/>
</dbReference>